<dbReference type="AlphaFoldDB" id="A0A1G2KVS3"/>
<sequence length="181" mass="20590">MKNQEEKKYSIGRATLEILGGLGEATLGAFFPRKYSYANMWRPLLGLERSRKITRHTVSTILWRLQREGLIVRMGGRKNAKWRLSPAGRARVDQVEANIENNVSDGITRLVIFDIPERERQKRTAVRAELITCGFRHFQKSVWIGDCPLPVSFITLLDDLALAGKVHIFSVREQGTIGRVS</sequence>
<evidence type="ECO:0000259" key="1">
    <source>
        <dbReference type="Pfam" id="PF20803"/>
    </source>
</evidence>
<dbReference type="PANTHER" id="PTHR30319:SF1">
    <property type="entry name" value="TRANSCRIPTIONAL REPRESSOR PAAX"/>
    <property type="match status" value="1"/>
</dbReference>
<dbReference type="SUPFAM" id="SSF143430">
    <property type="entry name" value="TTP0101/SSO1404-like"/>
    <property type="match status" value="1"/>
</dbReference>
<dbReference type="EMBL" id="MHQM01000025">
    <property type="protein sequence ID" value="OHA03500.1"/>
    <property type="molecule type" value="Genomic_DNA"/>
</dbReference>
<dbReference type="STRING" id="1802274.A3J58_03240"/>
<dbReference type="PANTHER" id="PTHR30319">
    <property type="entry name" value="PHENYLACETIC ACID REGULATOR-RELATED TRANSCRIPTIONAL REPRESSOR"/>
    <property type="match status" value="1"/>
</dbReference>
<comment type="caution">
    <text evidence="2">The sequence shown here is derived from an EMBL/GenBank/DDBJ whole genome shotgun (WGS) entry which is preliminary data.</text>
</comment>
<dbReference type="Gene3D" id="1.10.10.10">
    <property type="entry name" value="Winged helix-like DNA-binding domain superfamily/Winged helix DNA-binding domain"/>
    <property type="match status" value="1"/>
</dbReference>
<reference evidence="2 3" key="1">
    <citation type="journal article" date="2016" name="Nat. Commun.">
        <title>Thousands of microbial genomes shed light on interconnected biogeochemical processes in an aquifer system.</title>
        <authorList>
            <person name="Anantharaman K."/>
            <person name="Brown C.T."/>
            <person name="Hug L.A."/>
            <person name="Sharon I."/>
            <person name="Castelle C.J."/>
            <person name="Probst A.J."/>
            <person name="Thomas B.C."/>
            <person name="Singh A."/>
            <person name="Wilkins M.J."/>
            <person name="Karaoz U."/>
            <person name="Brodie E.L."/>
            <person name="Williams K.H."/>
            <person name="Hubbard S.S."/>
            <person name="Banfield J.F."/>
        </authorList>
    </citation>
    <scope>NUCLEOTIDE SEQUENCE [LARGE SCALE GENOMIC DNA]</scope>
</reference>
<evidence type="ECO:0000313" key="2">
    <source>
        <dbReference type="EMBL" id="OHA03500.1"/>
    </source>
</evidence>
<dbReference type="InterPro" id="IPR048846">
    <property type="entry name" value="PaaX-like_central"/>
</dbReference>
<protein>
    <recommendedName>
        <fullName evidence="1">Transcriptional repressor PaaX-like central Cas2-like domain-containing protein</fullName>
    </recommendedName>
</protein>
<accession>A0A1G2KVS3</accession>
<dbReference type="InterPro" id="IPR036390">
    <property type="entry name" value="WH_DNA-bd_sf"/>
</dbReference>
<dbReference type="SUPFAM" id="SSF46785">
    <property type="entry name" value="Winged helix' DNA-binding domain"/>
    <property type="match status" value="1"/>
</dbReference>
<evidence type="ECO:0000313" key="3">
    <source>
        <dbReference type="Proteomes" id="UP000178510"/>
    </source>
</evidence>
<proteinExistence type="predicted"/>
<dbReference type="InterPro" id="IPR036388">
    <property type="entry name" value="WH-like_DNA-bd_sf"/>
</dbReference>
<dbReference type="Proteomes" id="UP000178510">
    <property type="component" value="Unassembled WGS sequence"/>
</dbReference>
<feature type="domain" description="Transcriptional repressor PaaX-like central Cas2-like" evidence="1">
    <location>
        <begin position="105"/>
        <end position="175"/>
    </location>
</feature>
<name>A0A1G2KVS3_9BACT</name>
<dbReference type="GO" id="GO:0006351">
    <property type="term" value="P:DNA-templated transcription"/>
    <property type="evidence" value="ECO:0007669"/>
    <property type="project" value="TreeGrafter"/>
</dbReference>
<organism evidence="2 3">
    <name type="scientific">Candidatus Sungbacteria bacterium RIFCSPHIGHO2_02_FULL_52_23</name>
    <dbReference type="NCBI Taxonomy" id="1802274"/>
    <lineage>
        <taxon>Bacteria</taxon>
        <taxon>Candidatus Sungiibacteriota</taxon>
    </lineage>
</organism>
<dbReference type="Pfam" id="PF20803">
    <property type="entry name" value="PaaX_M"/>
    <property type="match status" value="1"/>
</dbReference>
<gene>
    <name evidence="2" type="ORF">A3J58_03240</name>
</gene>